<name>A0ABX0QNM1_9BACT</name>
<comment type="caution">
    <text evidence="2">The sequence shown here is derived from an EMBL/GenBank/DDBJ whole genome shotgun (WGS) entry which is preliminary data.</text>
</comment>
<dbReference type="SUPFAM" id="SSF48452">
    <property type="entry name" value="TPR-like"/>
    <property type="match status" value="3"/>
</dbReference>
<sequence length="608" mass="69569">MKNRACGKILLGFLLLVSQLSQGQTEQDLADEYFKNGEFEKAAAEYGKQVRKNEENGGPAWQTVYRYIASLKKSKKADEADRQLKKWAKADGNLKAYALLLTGSSAQETGDTLAAKKQFSQVYDLWKGDPMKVARAGELFEEVGATDWAIQAYQKGQQLTDDPTFHAEDLATLYRAKGDTKRWIETLLPLAQKPDQRERVQGAYQGLINSKEEPLLEQVLYDRVQKEPESIATNDMLTWYYLQKQKFSRALLQEKAMDKRLKLSGAKVFELAGLAMTNHEYKTAIDSYEYIIQTYPQGTFYPYARRMIINAREEQVKNTYPIEKTEIRKLIQDYQRVLSDVGITAKTLDALRNSANLYANYLDEKDSALVMLEKAITMGKSDPQFVDKCKLDKGDVYLLKNEPWESTLLYSQVEKSQKDDLMGYEAKLKNAKLHYYRGDFTLAKSVLDVLKMATTREIANDAEQLSMLILDNTGLDSTEAAMRDYAAIDLLLFQNKLDEATNQVNVMLKKYEKHTLADELIWLQSKIYVREGKIDEAIANLKTIVDKYPLDILGDDALYEMAKLTDERRKDKVESLKLYQQFLTTYPGSLFAADARKRLRQLRGDAIN</sequence>
<dbReference type="EMBL" id="WAEL01000006">
    <property type="protein sequence ID" value="NID11729.1"/>
    <property type="molecule type" value="Genomic_DNA"/>
</dbReference>
<dbReference type="Pfam" id="PF13174">
    <property type="entry name" value="TPR_6"/>
    <property type="match status" value="2"/>
</dbReference>
<evidence type="ECO:0000256" key="1">
    <source>
        <dbReference type="SAM" id="SignalP"/>
    </source>
</evidence>
<protein>
    <submittedName>
        <fullName evidence="2">Tetratricopeptide repeat protein</fullName>
    </submittedName>
</protein>
<evidence type="ECO:0000313" key="2">
    <source>
        <dbReference type="EMBL" id="NID11729.1"/>
    </source>
</evidence>
<keyword evidence="3" id="KW-1185">Reference proteome</keyword>
<gene>
    <name evidence="2" type="ORF">F7231_16270</name>
</gene>
<reference evidence="2" key="1">
    <citation type="submission" date="2024-05" db="EMBL/GenBank/DDBJ databases">
        <authorList>
            <person name="Jung D.-H."/>
        </authorList>
    </citation>
    <scope>NUCLEOTIDE SEQUENCE</scope>
    <source>
        <strain evidence="2">JA-25</strain>
    </source>
</reference>
<dbReference type="Gene3D" id="1.25.40.10">
    <property type="entry name" value="Tetratricopeptide repeat domain"/>
    <property type="match status" value="3"/>
</dbReference>
<dbReference type="InterPro" id="IPR019734">
    <property type="entry name" value="TPR_rpt"/>
</dbReference>
<proteinExistence type="predicted"/>
<feature type="chain" id="PRO_5046757102" evidence="1">
    <location>
        <begin position="24"/>
        <end position="608"/>
    </location>
</feature>
<evidence type="ECO:0000313" key="3">
    <source>
        <dbReference type="Proteomes" id="UP000606008"/>
    </source>
</evidence>
<dbReference type="Proteomes" id="UP000606008">
    <property type="component" value="Unassembled WGS sequence"/>
</dbReference>
<dbReference type="InterPro" id="IPR011990">
    <property type="entry name" value="TPR-like_helical_dom_sf"/>
</dbReference>
<keyword evidence="1" id="KW-0732">Signal</keyword>
<feature type="signal peptide" evidence="1">
    <location>
        <begin position="1"/>
        <end position="23"/>
    </location>
</feature>
<organism evidence="2 3">
    <name type="scientific">Fibrivirga algicola</name>
    <dbReference type="NCBI Taxonomy" id="2950420"/>
    <lineage>
        <taxon>Bacteria</taxon>
        <taxon>Pseudomonadati</taxon>
        <taxon>Bacteroidota</taxon>
        <taxon>Cytophagia</taxon>
        <taxon>Cytophagales</taxon>
        <taxon>Spirosomataceae</taxon>
        <taxon>Fibrivirga</taxon>
    </lineage>
</organism>
<accession>A0ABX0QNM1</accession>